<dbReference type="Proteomes" id="UP000799441">
    <property type="component" value="Unassembled WGS sequence"/>
</dbReference>
<keyword evidence="4" id="KW-1185">Reference proteome</keyword>
<evidence type="ECO:0000256" key="1">
    <source>
        <dbReference type="SAM" id="Coils"/>
    </source>
</evidence>
<feature type="region of interest" description="Disordered" evidence="2">
    <location>
        <begin position="94"/>
        <end position="113"/>
    </location>
</feature>
<evidence type="ECO:0000256" key="2">
    <source>
        <dbReference type="SAM" id="MobiDB-lite"/>
    </source>
</evidence>
<protein>
    <submittedName>
        <fullName evidence="3">Uncharacterized protein</fullName>
    </submittedName>
</protein>
<accession>A0A9P4US81</accession>
<sequence>MTTMAALTFAGQRRTSYTPSLGCSASMGTSTEAPAMLVMQESIKSLMRQVTDLQDHCEGLEADNADLKHRIEVLESGQHGVGRQAQLPLAALTNSSGYQESEASTCGSPTPANTELELSRLSYRIEDMGEHLEKLSLHVSDLASQETPGEGIPQGIQTELKQLKVSSESLLNTRDLERMIDDAHTKPDLYQMYRDLTDGMRDAASPAAVRSRGAFHGNFNDMVALRNRVLFCITMFDGYRVALEEARNAEVV</sequence>
<comment type="caution">
    <text evidence="3">The sequence shown here is derived from an EMBL/GenBank/DDBJ whole genome shotgun (WGS) entry which is preliminary data.</text>
</comment>
<keyword evidence="1" id="KW-0175">Coiled coil</keyword>
<proteinExistence type="predicted"/>
<evidence type="ECO:0000313" key="3">
    <source>
        <dbReference type="EMBL" id="KAF2722805.1"/>
    </source>
</evidence>
<gene>
    <name evidence="3" type="ORF">K431DRAFT_311494</name>
</gene>
<reference evidence="3" key="1">
    <citation type="journal article" date="2020" name="Stud. Mycol.">
        <title>101 Dothideomycetes genomes: a test case for predicting lifestyles and emergence of pathogens.</title>
        <authorList>
            <person name="Haridas S."/>
            <person name="Albert R."/>
            <person name="Binder M."/>
            <person name="Bloem J."/>
            <person name="Labutti K."/>
            <person name="Salamov A."/>
            <person name="Andreopoulos B."/>
            <person name="Baker S."/>
            <person name="Barry K."/>
            <person name="Bills G."/>
            <person name="Bluhm B."/>
            <person name="Cannon C."/>
            <person name="Castanera R."/>
            <person name="Culley D."/>
            <person name="Daum C."/>
            <person name="Ezra D."/>
            <person name="Gonzalez J."/>
            <person name="Henrissat B."/>
            <person name="Kuo A."/>
            <person name="Liang C."/>
            <person name="Lipzen A."/>
            <person name="Lutzoni F."/>
            <person name="Magnuson J."/>
            <person name="Mondo S."/>
            <person name="Nolan M."/>
            <person name="Ohm R."/>
            <person name="Pangilinan J."/>
            <person name="Park H.-J."/>
            <person name="Ramirez L."/>
            <person name="Alfaro M."/>
            <person name="Sun H."/>
            <person name="Tritt A."/>
            <person name="Yoshinaga Y."/>
            <person name="Zwiers L.-H."/>
            <person name="Turgeon B."/>
            <person name="Goodwin S."/>
            <person name="Spatafora J."/>
            <person name="Crous P."/>
            <person name="Grigoriev I."/>
        </authorList>
    </citation>
    <scope>NUCLEOTIDE SEQUENCE</scope>
    <source>
        <strain evidence="3">CBS 116435</strain>
    </source>
</reference>
<dbReference type="AlphaFoldDB" id="A0A9P4US81"/>
<dbReference type="EMBL" id="MU003780">
    <property type="protein sequence ID" value="KAF2722805.1"/>
    <property type="molecule type" value="Genomic_DNA"/>
</dbReference>
<evidence type="ECO:0000313" key="4">
    <source>
        <dbReference type="Proteomes" id="UP000799441"/>
    </source>
</evidence>
<organism evidence="3 4">
    <name type="scientific">Polychaeton citri CBS 116435</name>
    <dbReference type="NCBI Taxonomy" id="1314669"/>
    <lineage>
        <taxon>Eukaryota</taxon>
        <taxon>Fungi</taxon>
        <taxon>Dikarya</taxon>
        <taxon>Ascomycota</taxon>
        <taxon>Pezizomycotina</taxon>
        <taxon>Dothideomycetes</taxon>
        <taxon>Dothideomycetidae</taxon>
        <taxon>Capnodiales</taxon>
        <taxon>Capnodiaceae</taxon>
        <taxon>Polychaeton</taxon>
    </lineage>
</organism>
<feature type="coiled-coil region" evidence="1">
    <location>
        <begin position="43"/>
        <end position="77"/>
    </location>
</feature>
<name>A0A9P4US81_9PEZI</name>